<keyword evidence="6 7" id="KW-0472">Membrane</keyword>
<dbReference type="Proteomes" id="UP000248079">
    <property type="component" value="Unassembled WGS sequence"/>
</dbReference>
<comment type="subcellular location">
    <subcellularLocation>
        <location evidence="1">Cell membrane</location>
        <topology evidence="1">Multi-pass membrane protein</topology>
    </subcellularLocation>
</comment>
<dbReference type="PANTHER" id="PTHR33778:SF1">
    <property type="entry name" value="MAGNESIUM TRANSPORTER YHID-RELATED"/>
    <property type="match status" value="1"/>
</dbReference>
<sequence>MDYINQLISTTEITTETIFWRLLFSFFIGVIIGLEREAHRQPAGLRTHILICMGASLIMLLSIYIPQTFQNFQNGDPGRIAAQVVSGIGFLGAGAIMKFGVNVKGLTTAASIWVIAALGLAIGAGMYMGAIIGTAILLISLIAMDVIEKKLFPGKFIKRLHIHVKNKEVSPDDFKGILKNHKVSIRTIDVEQHFDENKISYYLTVQISERVKLNELTSELGSIPGIKRVKLQQIL</sequence>
<keyword evidence="5 7" id="KW-1133">Transmembrane helix</keyword>
<dbReference type="AlphaFoldDB" id="A0A2V3ZYC1"/>
<dbReference type="GO" id="GO:0005886">
    <property type="term" value="C:plasma membrane"/>
    <property type="evidence" value="ECO:0007669"/>
    <property type="project" value="UniProtKB-SubCell"/>
</dbReference>
<keyword evidence="3" id="KW-1003">Cell membrane</keyword>
<protein>
    <recommendedName>
        <fullName evidence="8">MgtC/SapB/SrpB/YhiD N-terminal domain-containing protein</fullName>
    </recommendedName>
</protein>
<evidence type="ECO:0000256" key="5">
    <source>
        <dbReference type="ARBA" id="ARBA00022989"/>
    </source>
</evidence>
<gene>
    <name evidence="9" type="ORF">DF185_08050</name>
</gene>
<accession>A0A2V3ZYC1</accession>
<evidence type="ECO:0000313" key="10">
    <source>
        <dbReference type="Proteomes" id="UP000248079"/>
    </source>
</evidence>
<evidence type="ECO:0000259" key="8">
    <source>
        <dbReference type="Pfam" id="PF02308"/>
    </source>
</evidence>
<feature type="transmembrane region" description="Helical" evidence="7">
    <location>
        <begin position="18"/>
        <end position="35"/>
    </location>
</feature>
<dbReference type="RefSeq" id="WP_110360240.1">
    <property type="nucleotide sequence ID" value="NZ_QFLI01000003.1"/>
</dbReference>
<evidence type="ECO:0000256" key="6">
    <source>
        <dbReference type="ARBA" id="ARBA00023136"/>
    </source>
</evidence>
<evidence type="ECO:0000256" key="7">
    <source>
        <dbReference type="SAM" id="Phobius"/>
    </source>
</evidence>
<dbReference type="EMBL" id="QFLI01000003">
    <property type="protein sequence ID" value="PXY01428.1"/>
    <property type="molecule type" value="Genomic_DNA"/>
</dbReference>
<dbReference type="OrthoDB" id="9811198at2"/>
<feature type="domain" description="MgtC/SapB/SrpB/YhiD N-terminal" evidence="8">
    <location>
        <begin position="22"/>
        <end position="149"/>
    </location>
</feature>
<dbReference type="InterPro" id="IPR049177">
    <property type="entry name" value="MgtC_SapB_SrpB_YhiD_N"/>
</dbReference>
<keyword evidence="10" id="KW-1185">Reference proteome</keyword>
<feature type="transmembrane region" description="Helical" evidence="7">
    <location>
        <begin position="47"/>
        <end position="65"/>
    </location>
</feature>
<feature type="transmembrane region" description="Helical" evidence="7">
    <location>
        <begin position="106"/>
        <end position="124"/>
    </location>
</feature>
<proteinExistence type="inferred from homology"/>
<dbReference type="Pfam" id="PF02308">
    <property type="entry name" value="MgtC"/>
    <property type="match status" value="1"/>
</dbReference>
<dbReference type="PANTHER" id="PTHR33778">
    <property type="entry name" value="PROTEIN MGTC"/>
    <property type="match status" value="1"/>
</dbReference>
<keyword evidence="4 7" id="KW-0812">Transmembrane</keyword>
<evidence type="ECO:0000256" key="3">
    <source>
        <dbReference type="ARBA" id="ARBA00022475"/>
    </source>
</evidence>
<evidence type="ECO:0000256" key="2">
    <source>
        <dbReference type="ARBA" id="ARBA00009298"/>
    </source>
</evidence>
<evidence type="ECO:0000313" key="9">
    <source>
        <dbReference type="EMBL" id="PXY01428.1"/>
    </source>
</evidence>
<evidence type="ECO:0000256" key="4">
    <source>
        <dbReference type="ARBA" id="ARBA00022692"/>
    </source>
</evidence>
<dbReference type="Gene3D" id="3.30.70.260">
    <property type="match status" value="1"/>
</dbReference>
<feature type="transmembrane region" description="Helical" evidence="7">
    <location>
        <begin position="80"/>
        <end position="99"/>
    </location>
</feature>
<organism evidence="9 10">
    <name type="scientific">Marinifilum breve</name>
    <dbReference type="NCBI Taxonomy" id="2184082"/>
    <lineage>
        <taxon>Bacteria</taxon>
        <taxon>Pseudomonadati</taxon>
        <taxon>Bacteroidota</taxon>
        <taxon>Bacteroidia</taxon>
        <taxon>Marinilabiliales</taxon>
        <taxon>Marinifilaceae</taxon>
    </lineage>
</organism>
<name>A0A2V3ZYC1_9BACT</name>
<comment type="similarity">
    <text evidence="2">Belongs to the MgtC/SapB family.</text>
</comment>
<dbReference type="PRINTS" id="PR01837">
    <property type="entry name" value="MGTCSAPBPROT"/>
</dbReference>
<dbReference type="InterPro" id="IPR003416">
    <property type="entry name" value="MgtC/SapB/SrpB/YhiD_fam"/>
</dbReference>
<reference evidence="9 10" key="1">
    <citation type="submission" date="2018-05" db="EMBL/GenBank/DDBJ databases">
        <title>Marinifilum breve JC075T sp. nov., a marine bacterium isolated from Yongle Blue Hole in the South China Sea.</title>
        <authorList>
            <person name="Fu T."/>
        </authorList>
    </citation>
    <scope>NUCLEOTIDE SEQUENCE [LARGE SCALE GENOMIC DNA]</scope>
    <source>
        <strain evidence="9 10">JC075</strain>
    </source>
</reference>
<comment type="caution">
    <text evidence="9">The sequence shown here is derived from an EMBL/GenBank/DDBJ whole genome shotgun (WGS) entry which is preliminary data.</text>
</comment>
<evidence type="ECO:0000256" key="1">
    <source>
        <dbReference type="ARBA" id="ARBA00004651"/>
    </source>
</evidence>